<feature type="domain" description="PIN" evidence="1">
    <location>
        <begin position="6"/>
        <end position="128"/>
    </location>
</feature>
<dbReference type="RefSeq" id="WP_224128621.1">
    <property type="nucleotide sequence ID" value="NZ_CP117267.1"/>
</dbReference>
<dbReference type="InterPro" id="IPR029060">
    <property type="entry name" value="PIN-like_dom_sf"/>
</dbReference>
<evidence type="ECO:0000313" key="2">
    <source>
        <dbReference type="EMBL" id="WFS22711.1"/>
    </source>
</evidence>
<gene>
    <name evidence="2" type="ORF">PR018_16530</name>
</gene>
<name>A0ABY8IGJ2_9HYPH</name>
<dbReference type="Proteomes" id="UP000318939">
    <property type="component" value="Chromosome"/>
</dbReference>
<sequence>MAFGTIYLDTNIFVIAFEAEDEISEKLSEIFGNIDSQPGARFATSELTLSELLVRPMRDNDPQAVLRYEALIRPSPWMEVIPVRRTVLTSAASLRAHNTYLKLPDAIHVATAMEANCSHILTNDHGIKGQYALPGSENVLGQAPPLLDILRPDEPTLTSLLQSLAS</sequence>
<dbReference type="EMBL" id="CP117267">
    <property type="protein sequence ID" value="WFS22711.1"/>
    <property type="molecule type" value="Genomic_DNA"/>
</dbReference>
<proteinExistence type="predicted"/>
<dbReference type="Gene3D" id="3.40.50.1010">
    <property type="entry name" value="5'-nuclease"/>
    <property type="match status" value="1"/>
</dbReference>
<organism evidence="2 3">
    <name type="scientific">Rhizobium rhododendri</name>
    <dbReference type="NCBI Taxonomy" id="2506430"/>
    <lineage>
        <taxon>Bacteria</taxon>
        <taxon>Pseudomonadati</taxon>
        <taxon>Pseudomonadota</taxon>
        <taxon>Alphaproteobacteria</taxon>
        <taxon>Hyphomicrobiales</taxon>
        <taxon>Rhizobiaceae</taxon>
        <taxon>Rhizobium/Agrobacterium group</taxon>
        <taxon>Rhizobium</taxon>
    </lineage>
</organism>
<dbReference type="InterPro" id="IPR002716">
    <property type="entry name" value="PIN_dom"/>
</dbReference>
<reference evidence="2" key="1">
    <citation type="journal article" date="2019" name="Phytopathology">
        <title>A Novel Group of Rhizobium tumorigenes-Like Agrobacteria Associated with Crown Gall Disease of Rhododendron and Blueberry.</title>
        <authorList>
            <person name="Kuzmanovic N."/>
            <person name="Behrens P."/>
            <person name="Idczak E."/>
            <person name="Wagner S."/>
            <person name="Gotz M."/>
            <person name="Sproer C."/>
            <person name="Bunk B."/>
            <person name="Overmann J."/>
            <person name="Smalla K."/>
        </authorList>
    </citation>
    <scope>NUCLEOTIDE SEQUENCE</scope>
    <source>
        <strain evidence="2">Rho-6.2</strain>
    </source>
</reference>
<accession>A0ABY8IGJ2</accession>
<dbReference type="SUPFAM" id="SSF88723">
    <property type="entry name" value="PIN domain-like"/>
    <property type="match status" value="1"/>
</dbReference>
<dbReference type="CDD" id="cd09854">
    <property type="entry name" value="PIN_VapC-like"/>
    <property type="match status" value="1"/>
</dbReference>
<protein>
    <submittedName>
        <fullName evidence="2">Type II toxin-antitoxin system VapC family toxin</fullName>
    </submittedName>
</protein>
<dbReference type="Pfam" id="PF01850">
    <property type="entry name" value="PIN"/>
    <property type="match status" value="1"/>
</dbReference>
<keyword evidence="3" id="KW-1185">Reference proteome</keyword>
<evidence type="ECO:0000259" key="1">
    <source>
        <dbReference type="Pfam" id="PF01850"/>
    </source>
</evidence>
<evidence type="ECO:0000313" key="3">
    <source>
        <dbReference type="Proteomes" id="UP000318939"/>
    </source>
</evidence>
<reference evidence="2" key="2">
    <citation type="journal article" date="2023" name="MicrobiologyOpen">
        <title>Genomics of the tumorigenes clade of the family Rhizobiaceae and description of Rhizobium rhododendri sp. nov.</title>
        <authorList>
            <person name="Kuzmanovic N."/>
            <person name="diCenzo G.C."/>
            <person name="Bunk B."/>
            <person name="Sproeer C."/>
            <person name="Fruehling A."/>
            <person name="Neumann-Schaal M."/>
            <person name="Overmann J."/>
            <person name="Smalla K."/>
        </authorList>
    </citation>
    <scope>NUCLEOTIDE SEQUENCE</scope>
    <source>
        <strain evidence="2">Rho-6.2</strain>
    </source>
</reference>